<proteinExistence type="predicted"/>
<dbReference type="RefSeq" id="WP_304120278.1">
    <property type="nucleotide sequence ID" value="NZ_DYZA01000016.1"/>
</dbReference>
<feature type="signal peptide" evidence="1">
    <location>
        <begin position="1"/>
        <end position="22"/>
    </location>
</feature>
<comment type="caution">
    <text evidence="2">The sequence shown here is derived from an EMBL/GenBank/DDBJ whole genome shotgun (WGS) entry which is preliminary data.</text>
</comment>
<dbReference type="EMBL" id="DYZA01000016">
    <property type="protein sequence ID" value="HJD96151.1"/>
    <property type="molecule type" value="Genomic_DNA"/>
</dbReference>
<evidence type="ECO:0000313" key="3">
    <source>
        <dbReference type="Proteomes" id="UP000698963"/>
    </source>
</evidence>
<sequence>MMRHTLFLLAFLAFSLPCTAMAQWSVLRGAGPEASFESTARPTVAVKASPELAVVAQGKMTVSLSTDSSFSGGAAGTVWYCLSAGENAQLAVALADAGSLYWHPGILATNLDFLPVLYSCGSDRPGSVTQRVFVRPVHLDPWMPAFAEKGAGWTAGVLVSQYVWIVDNGAGKLLVEYREPLASEGCPIVDDAELRAFVHRADTAFSARFGKNGDIDADSLVPYAWDRAGVSPRLLSVVLGSTMERPF</sequence>
<evidence type="ECO:0000256" key="1">
    <source>
        <dbReference type="SAM" id="SignalP"/>
    </source>
</evidence>
<gene>
    <name evidence="2" type="ORF">K8W16_00690</name>
</gene>
<dbReference type="Proteomes" id="UP000698963">
    <property type="component" value="Unassembled WGS sequence"/>
</dbReference>
<dbReference type="AlphaFoldDB" id="A0A921AUI3"/>
<organism evidence="2 3">
    <name type="scientific">Mailhella massiliensis</name>
    <dbReference type="NCBI Taxonomy" id="1903261"/>
    <lineage>
        <taxon>Bacteria</taxon>
        <taxon>Pseudomonadati</taxon>
        <taxon>Thermodesulfobacteriota</taxon>
        <taxon>Desulfovibrionia</taxon>
        <taxon>Desulfovibrionales</taxon>
        <taxon>Desulfovibrionaceae</taxon>
        <taxon>Mailhella</taxon>
    </lineage>
</organism>
<keyword evidence="1" id="KW-0732">Signal</keyword>
<protein>
    <submittedName>
        <fullName evidence="2">DUF4851 domain-containing protein</fullName>
    </submittedName>
</protein>
<dbReference type="InterPro" id="IPR032323">
    <property type="entry name" value="DUF4851"/>
</dbReference>
<feature type="chain" id="PRO_5036735730" evidence="1">
    <location>
        <begin position="23"/>
        <end position="247"/>
    </location>
</feature>
<accession>A0A921AUI3</accession>
<reference evidence="2" key="2">
    <citation type="submission" date="2021-09" db="EMBL/GenBank/DDBJ databases">
        <authorList>
            <person name="Gilroy R."/>
        </authorList>
    </citation>
    <scope>NUCLEOTIDE SEQUENCE</scope>
    <source>
        <strain evidence="2">ChiGjej2B2-19336</strain>
    </source>
</reference>
<reference evidence="2" key="1">
    <citation type="journal article" date="2021" name="PeerJ">
        <title>Extensive microbial diversity within the chicken gut microbiome revealed by metagenomics and culture.</title>
        <authorList>
            <person name="Gilroy R."/>
            <person name="Ravi A."/>
            <person name="Getino M."/>
            <person name="Pursley I."/>
            <person name="Horton D.L."/>
            <person name="Alikhan N.F."/>
            <person name="Baker D."/>
            <person name="Gharbi K."/>
            <person name="Hall N."/>
            <person name="Watson M."/>
            <person name="Adriaenssens E.M."/>
            <person name="Foster-Nyarko E."/>
            <person name="Jarju S."/>
            <person name="Secka A."/>
            <person name="Antonio M."/>
            <person name="Oren A."/>
            <person name="Chaudhuri R.R."/>
            <person name="La Ragione R."/>
            <person name="Hildebrand F."/>
            <person name="Pallen M.J."/>
        </authorList>
    </citation>
    <scope>NUCLEOTIDE SEQUENCE</scope>
    <source>
        <strain evidence="2">ChiGjej2B2-19336</strain>
    </source>
</reference>
<dbReference type="Pfam" id="PF16143">
    <property type="entry name" value="DUF4851"/>
    <property type="match status" value="1"/>
</dbReference>
<name>A0A921AUI3_9BACT</name>
<evidence type="ECO:0000313" key="2">
    <source>
        <dbReference type="EMBL" id="HJD96151.1"/>
    </source>
</evidence>